<evidence type="ECO:0000313" key="4">
    <source>
        <dbReference type="EMBL" id="GJG26912.1"/>
    </source>
</evidence>
<evidence type="ECO:0000313" key="6">
    <source>
        <dbReference type="EMBL" id="GJG28512.1"/>
    </source>
</evidence>
<sequence>MEEKEFKKRKFFMEYINSREDNPVVKSAHASMSSADKDKYISILERDVEQYRQMLQESLENQKKIQDRLDRVAAMLEKSDKEKSTLHDTINRLMTQLEGNQKQIQSLQNQIKNLINQSMVDKANLYGKKVWNNRGGNTTTVSRQEAKDDFDGTAASLPSATSDEEPSKEDQKEVDNQCKVGMKYNTMGADMVIDYKCDETKIPDGAKIIRRFTRSIYDQVSYIVEHKVHYIVYKLPGQDPITVHFTLPGNEEIEEDYKKLSVVPHTHVTSRFLSRLTMNKYQMDTPLYREIIRMMEDKFSICRQTLTNYIGIGAEYLKLVLPYLKNNLLQDGANIHCDETWCRVRIYNKVLKKYIWCVVNKETKVVYFFYDNGSRGQDVIKNFIGSSNINSIQTDSYCGYNFFDREDNDITHLYCIAHARSKFFYAYERGKDYRAKDFLDWFGWLYGREETYRKQNLSPAEIKKRRNDSETTECIVKIYSRMCELQKDDSIKGELMTKALNYLSNGWKKFFTFREDGNYEIDNLEAERCIRPLTVNRKNAPILGSESGVENLCLYMTLVETCKKNNISPLRYFERFFDIIAKTNGVGIEWDQMTPSKLCQES</sequence>
<feature type="compositionally biased region" description="Polar residues" evidence="2">
    <location>
        <begin position="134"/>
        <end position="143"/>
    </location>
</feature>
<gene>
    <name evidence="4" type="ORF">PRRU23_06120</name>
    <name evidence="5" type="ORF">PRRU23_20380</name>
    <name evidence="6" type="ORF">PRRU23_22120</name>
    <name evidence="7" type="ORF">PRRU23_22150</name>
</gene>
<dbReference type="EMBL" id="BPTR01000001">
    <property type="protein sequence ID" value="GJG28512.1"/>
    <property type="molecule type" value="Genomic_DNA"/>
</dbReference>
<organism evidence="7 8">
    <name type="scientific">Segatella bryantii</name>
    <name type="common">Prevotella bryantii</name>
    <dbReference type="NCBI Taxonomy" id="77095"/>
    <lineage>
        <taxon>Bacteria</taxon>
        <taxon>Pseudomonadati</taxon>
        <taxon>Bacteroidota</taxon>
        <taxon>Bacteroidia</taxon>
        <taxon>Bacteroidales</taxon>
        <taxon>Prevotellaceae</taxon>
        <taxon>Segatella</taxon>
    </lineage>
</organism>
<dbReference type="Pfam" id="PF03050">
    <property type="entry name" value="DDE_Tnp_IS66"/>
    <property type="match status" value="1"/>
</dbReference>
<dbReference type="Proteomes" id="UP000887043">
    <property type="component" value="Unassembled WGS sequence"/>
</dbReference>
<dbReference type="PANTHER" id="PTHR33678">
    <property type="entry name" value="BLL1576 PROTEIN"/>
    <property type="match status" value="1"/>
</dbReference>
<accession>A0AA37I3T7</accession>
<dbReference type="EMBL" id="BPTR01000001">
    <property type="protein sequence ID" value="GJG28338.1"/>
    <property type="molecule type" value="Genomic_DNA"/>
</dbReference>
<dbReference type="InterPro" id="IPR052344">
    <property type="entry name" value="Transposase-related"/>
</dbReference>
<dbReference type="EMBL" id="BPTR01000001">
    <property type="protein sequence ID" value="GJG26912.1"/>
    <property type="molecule type" value="Genomic_DNA"/>
</dbReference>
<feature type="region of interest" description="Disordered" evidence="2">
    <location>
        <begin position="134"/>
        <end position="175"/>
    </location>
</feature>
<protein>
    <recommendedName>
        <fullName evidence="3">Transposase IS66 central domain-containing protein</fullName>
    </recommendedName>
</protein>
<proteinExistence type="predicted"/>
<comment type="caution">
    <text evidence="7">The sequence shown here is derived from an EMBL/GenBank/DDBJ whole genome shotgun (WGS) entry which is preliminary data.</text>
</comment>
<dbReference type="RefSeq" id="WP_006282801.1">
    <property type="nucleotide sequence ID" value="NZ_BPTR01000001.1"/>
</dbReference>
<evidence type="ECO:0000259" key="3">
    <source>
        <dbReference type="Pfam" id="PF03050"/>
    </source>
</evidence>
<feature type="coiled-coil region" evidence="1">
    <location>
        <begin position="41"/>
        <end position="117"/>
    </location>
</feature>
<evidence type="ECO:0000313" key="8">
    <source>
        <dbReference type="Proteomes" id="UP000887043"/>
    </source>
</evidence>
<reference evidence="7" key="1">
    <citation type="submission" date="2021-08" db="EMBL/GenBank/DDBJ databases">
        <title>Prevotella lacticifex sp. nov., isolated from rumen of cow.</title>
        <authorList>
            <person name="Shinkai T."/>
            <person name="Ikeyama N."/>
            <person name="Kumagai M."/>
            <person name="Ohmori H."/>
            <person name="Sakamoto M."/>
            <person name="Ohkuma M."/>
            <person name="Mitsumori M."/>
        </authorList>
    </citation>
    <scope>NUCLEOTIDE SEQUENCE</scope>
    <source>
        <strain evidence="7">DSM 11371</strain>
    </source>
</reference>
<keyword evidence="1" id="KW-0175">Coiled coil</keyword>
<evidence type="ECO:0000256" key="1">
    <source>
        <dbReference type="SAM" id="Coils"/>
    </source>
</evidence>
<evidence type="ECO:0000256" key="2">
    <source>
        <dbReference type="SAM" id="MobiDB-lite"/>
    </source>
</evidence>
<dbReference type="InterPro" id="IPR004291">
    <property type="entry name" value="Transposase_IS66_central"/>
</dbReference>
<name>A0AA37I3T7_SEGBR</name>
<dbReference type="AlphaFoldDB" id="A0AA37I3T7"/>
<dbReference type="NCBIfam" id="NF033517">
    <property type="entry name" value="transpos_IS66"/>
    <property type="match status" value="1"/>
</dbReference>
<evidence type="ECO:0000313" key="7">
    <source>
        <dbReference type="EMBL" id="GJG28515.1"/>
    </source>
</evidence>
<dbReference type="EMBL" id="BPTR01000001">
    <property type="protein sequence ID" value="GJG28515.1"/>
    <property type="molecule type" value="Genomic_DNA"/>
</dbReference>
<feature type="domain" description="Transposase IS66 central" evidence="3">
    <location>
        <begin position="266"/>
        <end position="550"/>
    </location>
</feature>
<evidence type="ECO:0000313" key="5">
    <source>
        <dbReference type="EMBL" id="GJG28338.1"/>
    </source>
</evidence>
<dbReference type="PANTHER" id="PTHR33678:SF2">
    <property type="match status" value="1"/>
</dbReference>